<dbReference type="PANTHER" id="PTHR23033">
    <property type="entry name" value="BETA1,3-GALACTOSYLTRANSFERASE"/>
    <property type="match status" value="1"/>
</dbReference>
<dbReference type="STRING" id="1229662.W3X741"/>
<organism evidence="14 15">
    <name type="scientific">Pestalotiopsis fici (strain W106-1 / CGMCC3.15140)</name>
    <dbReference type="NCBI Taxonomy" id="1229662"/>
    <lineage>
        <taxon>Eukaryota</taxon>
        <taxon>Fungi</taxon>
        <taxon>Dikarya</taxon>
        <taxon>Ascomycota</taxon>
        <taxon>Pezizomycotina</taxon>
        <taxon>Sordariomycetes</taxon>
        <taxon>Xylariomycetidae</taxon>
        <taxon>Amphisphaeriales</taxon>
        <taxon>Sporocadaceae</taxon>
        <taxon>Pestalotiopsis</taxon>
    </lineage>
</organism>
<keyword evidence="5" id="KW-0328">Glycosyltransferase</keyword>
<dbReference type="Gene3D" id="3.90.550.50">
    <property type="match status" value="1"/>
</dbReference>
<dbReference type="InterPro" id="IPR003378">
    <property type="entry name" value="Fringe-like_glycosylTrfase"/>
</dbReference>
<feature type="transmembrane region" description="Helical" evidence="12">
    <location>
        <begin position="12"/>
        <end position="32"/>
    </location>
</feature>
<dbReference type="AlphaFoldDB" id="W3X741"/>
<name>W3X741_PESFW</name>
<feature type="domain" description="Fringe-like glycosyltransferase" evidence="13">
    <location>
        <begin position="177"/>
        <end position="283"/>
    </location>
</feature>
<dbReference type="FunFam" id="3.90.550.50:FF:000039">
    <property type="entry name" value="WGS project CABT00000000 data, contig 2.9"/>
    <property type="match status" value="1"/>
</dbReference>
<keyword evidence="6" id="KW-0808">Transferase</keyword>
<evidence type="ECO:0000256" key="4">
    <source>
        <dbReference type="ARBA" id="ARBA00012557"/>
    </source>
</evidence>
<keyword evidence="10 12" id="KW-1133">Transmembrane helix</keyword>
<dbReference type="InterPro" id="IPR026050">
    <property type="entry name" value="C1GALT1/C1GALT1_chp1"/>
</dbReference>
<dbReference type="Pfam" id="PF02434">
    <property type="entry name" value="Fringe"/>
    <property type="match status" value="1"/>
</dbReference>
<keyword evidence="11 12" id="KW-0472">Membrane</keyword>
<comment type="subcellular location">
    <subcellularLocation>
        <location evidence="1">Membrane</location>
        <topology evidence="1">Single-pass type II membrane protein</topology>
    </subcellularLocation>
</comment>
<dbReference type="Proteomes" id="UP000030651">
    <property type="component" value="Unassembled WGS sequence"/>
</dbReference>
<accession>W3X741</accession>
<comment type="pathway">
    <text evidence="2">Protein modification; protein glycosylation.</text>
</comment>
<dbReference type="EMBL" id="KI912112">
    <property type="protein sequence ID" value="ETS80996.1"/>
    <property type="molecule type" value="Genomic_DNA"/>
</dbReference>
<evidence type="ECO:0000256" key="6">
    <source>
        <dbReference type="ARBA" id="ARBA00022679"/>
    </source>
</evidence>
<dbReference type="EC" id="2.4.1.122" evidence="4"/>
<evidence type="ECO:0000256" key="12">
    <source>
        <dbReference type="SAM" id="Phobius"/>
    </source>
</evidence>
<evidence type="ECO:0000256" key="8">
    <source>
        <dbReference type="ARBA" id="ARBA00022741"/>
    </source>
</evidence>
<dbReference type="GO" id="GO:0000166">
    <property type="term" value="F:nucleotide binding"/>
    <property type="evidence" value="ECO:0007669"/>
    <property type="project" value="UniProtKB-KW"/>
</dbReference>
<proteinExistence type="inferred from homology"/>
<evidence type="ECO:0000256" key="7">
    <source>
        <dbReference type="ARBA" id="ARBA00022692"/>
    </source>
</evidence>
<keyword evidence="8" id="KW-0547">Nucleotide-binding</keyword>
<evidence type="ECO:0000256" key="3">
    <source>
        <dbReference type="ARBA" id="ARBA00006462"/>
    </source>
</evidence>
<dbReference type="GO" id="GO:0016020">
    <property type="term" value="C:membrane"/>
    <property type="evidence" value="ECO:0007669"/>
    <property type="project" value="UniProtKB-SubCell"/>
</dbReference>
<dbReference type="KEGG" id="pfy:PFICI_05998"/>
<dbReference type="InParanoid" id="W3X741"/>
<evidence type="ECO:0000259" key="13">
    <source>
        <dbReference type="Pfam" id="PF02434"/>
    </source>
</evidence>
<dbReference type="GO" id="GO:0016263">
    <property type="term" value="F:glycoprotein-N-acetylgalactosamine 3-beta-galactosyltransferase activity"/>
    <property type="evidence" value="ECO:0007669"/>
    <property type="project" value="UniProtKB-EC"/>
</dbReference>
<evidence type="ECO:0000256" key="10">
    <source>
        <dbReference type="ARBA" id="ARBA00022989"/>
    </source>
</evidence>
<evidence type="ECO:0000256" key="5">
    <source>
        <dbReference type="ARBA" id="ARBA00022676"/>
    </source>
</evidence>
<evidence type="ECO:0000256" key="1">
    <source>
        <dbReference type="ARBA" id="ARBA00004606"/>
    </source>
</evidence>
<gene>
    <name evidence="14" type="ORF">PFICI_05998</name>
</gene>
<evidence type="ECO:0000256" key="2">
    <source>
        <dbReference type="ARBA" id="ARBA00004922"/>
    </source>
</evidence>
<dbReference type="HOGENOM" id="CLU_022549_3_1_1"/>
<evidence type="ECO:0000256" key="11">
    <source>
        <dbReference type="ARBA" id="ARBA00023136"/>
    </source>
</evidence>
<comment type="similarity">
    <text evidence="3">Belongs to the glycosyltransferase 31 family. Beta3-Gal-T subfamily.</text>
</comment>
<keyword evidence="15" id="KW-1185">Reference proteome</keyword>
<dbReference type="GeneID" id="19271011"/>
<reference evidence="15" key="1">
    <citation type="journal article" date="2015" name="BMC Genomics">
        <title>Genomic and transcriptomic analysis of the endophytic fungus Pestalotiopsis fici reveals its lifestyle and high potential for synthesis of natural products.</title>
        <authorList>
            <person name="Wang X."/>
            <person name="Zhang X."/>
            <person name="Liu L."/>
            <person name="Xiang M."/>
            <person name="Wang W."/>
            <person name="Sun X."/>
            <person name="Che Y."/>
            <person name="Guo L."/>
            <person name="Liu G."/>
            <person name="Guo L."/>
            <person name="Wang C."/>
            <person name="Yin W.B."/>
            <person name="Stadler M."/>
            <person name="Zhang X."/>
            <person name="Liu X."/>
        </authorList>
    </citation>
    <scope>NUCLEOTIDE SEQUENCE [LARGE SCALE GENOMIC DNA]</scope>
    <source>
        <strain evidence="15">W106-1 / CGMCC3.15140</strain>
    </source>
</reference>
<dbReference type="eggNOG" id="KOG2246">
    <property type="taxonomic scope" value="Eukaryota"/>
</dbReference>
<protein>
    <recommendedName>
        <fullName evidence="4">N-acetylgalactosaminide beta-1,3-galactosyltransferase</fullName>
        <ecNumber evidence="4">2.4.1.122</ecNumber>
    </recommendedName>
</protein>
<dbReference type="RefSeq" id="XP_007832770.1">
    <property type="nucleotide sequence ID" value="XM_007834579.1"/>
</dbReference>
<sequence length="456" mass="52364">MPGGPLRLLGLRLPVLLTLPVILIVLFLFYNYQDTDASQRSLQSSQRLSEQPPKAAVISNGAEDARCQAFPDPGNIQIVIKTGATEAYEKLLPQLMTTLGCSRRVEIFSDLEEQIGPYHLHDALKNFDAEMKQNHPDFEIYRTQQEYQLSGQDVEELGKKHKIVWNLDKYKFMHMVQDTWNMHPKLDWYLFIESDTYVFWGNLNLWLRQLNPADRLYLGSEAQIGTQWFAHGGSGFVLSGSLMKHFAGDDAGMATRNDKLLPDACCGDLILGRAIEKYTGVQVQNNWPWINGETPWSIPYGPDRWCKPVITFHHVQPRQRSLIWNFEQQRNNSEAPLLFQEISELAFPPGNLVAQREDWDNLSGALIENPGGQPHTLQSCLAACNYRDSCWQYRYSDGECHITIKGFRLGAKKPPTAGRRWISGWKTDKIEAFRRDHTCKEPEWRDSEYAVRDSIF</sequence>
<dbReference type="OMA" id="GECHITI"/>
<keyword evidence="7 12" id="KW-0812">Transmembrane</keyword>
<evidence type="ECO:0000313" key="14">
    <source>
        <dbReference type="EMBL" id="ETS80996.1"/>
    </source>
</evidence>
<keyword evidence="9" id="KW-0735">Signal-anchor</keyword>
<dbReference type="OrthoDB" id="414175at2759"/>
<dbReference type="PANTHER" id="PTHR23033:SF40">
    <property type="entry name" value="APPLE DOMAIN-CONTAINING PROTEIN"/>
    <property type="match status" value="1"/>
</dbReference>
<evidence type="ECO:0000313" key="15">
    <source>
        <dbReference type="Proteomes" id="UP000030651"/>
    </source>
</evidence>
<evidence type="ECO:0000256" key="9">
    <source>
        <dbReference type="ARBA" id="ARBA00022968"/>
    </source>
</evidence>